<keyword evidence="3" id="KW-1185">Reference proteome</keyword>
<feature type="transmembrane region" description="Helical" evidence="1">
    <location>
        <begin position="29"/>
        <end position="50"/>
    </location>
</feature>
<feature type="transmembrane region" description="Helical" evidence="1">
    <location>
        <begin position="62"/>
        <end position="83"/>
    </location>
</feature>
<protein>
    <submittedName>
        <fullName evidence="2">Uncharacterized protein</fullName>
    </submittedName>
</protein>
<reference evidence="3" key="1">
    <citation type="submission" date="2016-10" db="EMBL/GenBank/DDBJ databases">
        <authorList>
            <person name="Varghese N."/>
            <person name="Submissions S."/>
        </authorList>
    </citation>
    <scope>NUCLEOTIDE SEQUENCE [LARGE SCALE GENOMIC DNA]</scope>
    <source>
        <strain evidence="3">CECT 8338</strain>
    </source>
</reference>
<evidence type="ECO:0000256" key="1">
    <source>
        <dbReference type="SAM" id="Phobius"/>
    </source>
</evidence>
<gene>
    <name evidence="2" type="ORF">SAMN05216210_2143</name>
</gene>
<evidence type="ECO:0000313" key="2">
    <source>
        <dbReference type="EMBL" id="SDU16292.1"/>
    </source>
</evidence>
<feature type="transmembrane region" description="Helical" evidence="1">
    <location>
        <begin position="95"/>
        <end position="113"/>
    </location>
</feature>
<dbReference type="AlphaFoldDB" id="A0A1H2G9T5"/>
<sequence length="117" mass="12641">MFAVTALFLSGAALLGSSGFSLMSAIGMYGIVATIIGWVVAVVLGVPLFLLARRLGAIGWQYFIFGGFLCGAAFWAVWFYPYTGGHFEAYWHTNGLYFCASGVFSGLSIWHCYAKAI</sequence>
<keyword evidence="1" id="KW-1133">Transmembrane helix</keyword>
<proteinExistence type="predicted"/>
<keyword evidence="1" id="KW-0812">Transmembrane</keyword>
<organism evidence="2 3">
    <name type="scientific">Halopseudomonas salegens</name>
    <dbReference type="NCBI Taxonomy" id="1434072"/>
    <lineage>
        <taxon>Bacteria</taxon>
        <taxon>Pseudomonadati</taxon>
        <taxon>Pseudomonadota</taxon>
        <taxon>Gammaproteobacteria</taxon>
        <taxon>Pseudomonadales</taxon>
        <taxon>Pseudomonadaceae</taxon>
        <taxon>Halopseudomonas</taxon>
    </lineage>
</organism>
<keyword evidence="1" id="KW-0472">Membrane</keyword>
<accession>A0A1H2G9T5</accession>
<evidence type="ECO:0000313" key="3">
    <source>
        <dbReference type="Proteomes" id="UP000243924"/>
    </source>
</evidence>
<dbReference type="EMBL" id="LT629787">
    <property type="protein sequence ID" value="SDU16292.1"/>
    <property type="molecule type" value="Genomic_DNA"/>
</dbReference>
<name>A0A1H2G9T5_9GAMM</name>
<dbReference type="Proteomes" id="UP000243924">
    <property type="component" value="Chromosome I"/>
</dbReference>